<dbReference type="RefSeq" id="WP_286659759.1">
    <property type="nucleotide sequence ID" value="NZ_JASZYV010000002.1"/>
</dbReference>
<dbReference type="NCBIfam" id="TIGR02532">
    <property type="entry name" value="IV_pilin_GFxxxE"/>
    <property type="match status" value="1"/>
</dbReference>
<dbReference type="PROSITE" id="PS00409">
    <property type="entry name" value="PROKAR_NTER_METHYL"/>
    <property type="match status" value="1"/>
</dbReference>
<proteinExistence type="predicted"/>
<name>A0ABT7N9M3_9BURK</name>
<dbReference type="Pfam" id="PF16074">
    <property type="entry name" value="PilW"/>
    <property type="match status" value="1"/>
</dbReference>
<dbReference type="InterPro" id="IPR032092">
    <property type="entry name" value="PilW"/>
</dbReference>
<protein>
    <submittedName>
        <fullName evidence="2">PilW family protein</fullName>
    </submittedName>
</protein>
<keyword evidence="1" id="KW-1133">Transmembrane helix</keyword>
<evidence type="ECO:0000256" key="1">
    <source>
        <dbReference type="SAM" id="Phobius"/>
    </source>
</evidence>
<organism evidence="2 3">
    <name type="scientific">Variovorax dokdonensis</name>
    <dbReference type="NCBI Taxonomy" id="344883"/>
    <lineage>
        <taxon>Bacteria</taxon>
        <taxon>Pseudomonadati</taxon>
        <taxon>Pseudomonadota</taxon>
        <taxon>Betaproteobacteria</taxon>
        <taxon>Burkholderiales</taxon>
        <taxon>Comamonadaceae</taxon>
        <taxon>Variovorax</taxon>
    </lineage>
</organism>
<reference evidence="2" key="1">
    <citation type="submission" date="2023-06" db="EMBL/GenBank/DDBJ databases">
        <authorList>
            <person name="Jiang Y."/>
            <person name="Liu Q."/>
        </authorList>
    </citation>
    <scope>NUCLEOTIDE SEQUENCE</scope>
    <source>
        <strain evidence="2">CGMCC 1.12089</strain>
    </source>
</reference>
<feature type="transmembrane region" description="Helical" evidence="1">
    <location>
        <begin position="20"/>
        <end position="40"/>
    </location>
</feature>
<dbReference type="InterPro" id="IPR012902">
    <property type="entry name" value="N_methyl_site"/>
</dbReference>
<keyword evidence="1" id="KW-0472">Membrane</keyword>
<dbReference type="Pfam" id="PF07963">
    <property type="entry name" value="N_methyl"/>
    <property type="match status" value="1"/>
</dbReference>
<evidence type="ECO:0000313" key="3">
    <source>
        <dbReference type="Proteomes" id="UP001174908"/>
    </source>
</evidence>
<accession>A0ABT7N9M3</accession>
<dbReference type="Proteomes" id="UP001174908">
    <property type="component" value="Unassembled WGS sequence"/>
</dbReference>
<sequence>MPVRHHSTLRAARQRGLSLVELMVGLVVGLVVSLVIYMVLSGNESLRRSTSAGADAQQGGMLSLSILSRDVLAAGYGMPGADTMVCARYFTYFDDGGANGPVPDFPGVAPVRITDGGTAPGASDRLTVLWGTSIRANVADGLLQNVTAVPNGTAAKLQPASKVGLSGVGGFVWLTDDKNDCALMRITASEPSVLSPDTVVLSHDPATGTAAAPNYNPPDGAMGDLAWPSDFSSNPRIHDVGALLQRTYSVANGSLVATDYFTSSRQVDVASNVVAMKAQYGISDAGSQVVNQWVSATLGPSGNWALPTTTDQRRIKAVRLAIVVRSALKERPDPTTGACSVTSVPPISWPDGPDIDLSNDPDWRCYRYRSFDAVMPLRNVLWANLQ</sequence>
<keyword evidence="3" id="KW-1185">Reference proteome</keyword>
<comment type="caution">
    <text evidence="2">The sequence shown here is derived from an EMBL/GenBank/DDBJ whole genome shotgun (WGS) entry which is preliminary data.</text>
</comment>
<dbReference type="EMBL" id="JASZYV010000002">
    <property type="protein sequence ID" value="MDM0044638.1"/>
    <property type="molecule type" value="Genomic_DNA"/>
</dbReference>
<evidence type="ECO:0000313" key="2">
    <source>
        <dbReference type="EMBL" id="MDM0044638.1"/>
    </source>
</evidence>
<gene>
    <name evidence="2" type="ORF">QTH91_09115</name>
</gene>
<keyword evidence="1" id="KW-0812">Transmembrane</keyword>